<dbReference type="EMBL" id="JAAOAR010000370">
    <property type="protein sequence ID" value="KAF5585361.1"/>
    <property type="molecule type" value="Genomic_DNA"/>
</dbReference>
<sequence>MVLLSRDLIQSEIIPEKSGAKSSSTTIRPAIKSKRGVEEVKTNSTRKETGSIGWAERSTRQSNMRCQYRQVRISTSSTTSSEHRDRRANRGDLLAPRWRKSTPTSPRVADAKSRASQSLKVFPPRMLLLIEHAAAACLYADNISVEAILKTTSSKFGALNLHALPQEVNKHYLIIGSTGYCDVSVVDVSFRQLDSWERPAFVQDLLDNMNTNFTTLSKSDIGEASGLLSCHGLEGLPVLHVLIRFGWLSLDSKTLSTGRETLLCQAPSARPIQDLLMVSQRGHGDATKGAAGKTSKLKTRTNEGAVAELFLQSALGFAWTPPQIY</sequence>
<feature type="region of interest" description="Disordered" evidence="1">
    <location>
        <begin position="70"/>
        <end position="114"/>
    </location>
</feature>
<keyword evidence="3" id="KW-1185">Reference proteome</keyword>
<feature type="compositionally biased region" description="Basic and acidic residues" evidence="1">
    <location>
        <begin position="81"/>
        <end position="90"/>
    </location>
</feature>
<dbReference type="Proteomes" id="UP000544095">
    <property type="component" value="Unassembled WGS sequence"/>
</dbReference>
<gene>
    <name evidence="2" type="ORF">FPANT_7528</name>
</gene>
<feature type="region of interest" description="Disordered" evidence="1">
    <location>
        <begin position="17"/>
        <end position="52"/>
    </location>
</feature>
<evidence type="ECO:0000313" key="3">
    <source>
        <dbReference type="Proteomes" id="UP000544095"/>
    </source>
</evidence>
<reference evidence="2 3" key="1">
    <citation type="submission" date="2020-05" db="EMBL/GenBank/DDBJ databases">
        <title>Identification and distribution of gene clusters putatively required for synthesis of sphingolipid metabolism inhibitors in phylogenetically diverse species of the filamentous fungus Fusarium.</title>
        <authorList>
            <person name="Kim H.-S."/>
            <person name="Busman M."/>
            <person name="Brown D.W."/>
            <person name="Divon H."/>
            <person name="Uhlig S."/>
            <person name="Proctor R.H."/>
        </authorList>
    </citation>
    <scope>NUCLEOTIDE SEQUENCE [LARGE SCALE GENOMIC DNA]</scope>
    <source>
        <strain evidence="2 3">NRRL 25211</strain>
    </source>
</reference>
<feature type="compositionally biased region" description="Basic and acidic residues" evidence="1">
    <location>
        <begin position="35"/>
        <end position="49"/>
    </location>
</feature>
<proteinExistence type="predicted"/>
<dbReference type="AlphaFoldDB" id="A0A8H5L798"/>
<comment type="caution">
    <text evidence="2">The sequence shown here is derived from an EMBL/GenBank/DDBJ whole genome shotgun (WGS) entry which is preliminary data.</text>
</comment>
<name>A0A8H5L798_9HYPO</name>
<accession>A0A8H5L798</accession>
<organism evidence="2 3">
    <name type="scientific">Fusarium pseudoanthophilum</name>
    <dbReference type="NCBI Taxonomy" id="48495"/>
    <lineage>
        <taxon>Eukaryota</taxon>
        <taxon>Fungi</taxon>
        <taxon>Dikarya</taxon>
        <taxon>Ascomycota</taxon>
        <taxon>Pezizomycotina</taxon>
        <taxon>Sordariomycetes</taxon>
        <taxon>Hypocreomycetidae</taxon>
        <taxon>Hypocreales</taxon>
        <taxon>Nectriaceae</taxon>
        <taxon>Fusarium</taxon>
        <taxon>Fusarium fujikuroi species complex</taxon>
    </lineage>
</organism>
<evidence type="ECO:0000256" key="1">
    <source>
        <dbReference type="SAM" id="MobiDB-lite"/>
    </source>
</evidence>
<protein>
    <submittedName>
        <fullName evidence="2">Uncharacterized protein</fullName>
    </submittedName>
</protein>
<evidence type="ECO:0000313" key="2">
    <source>
        <dbReference type="EMBL" id="KAF5585361.1"/>
    </source>
</evidence>